<comment type="caution">
    <text evidence="2">The sequence shown here is derived from an EMBL/GenBank/DDBJ whole genome shotgun (WGS) entry which is preliminary data.</text>
</comment>
<evidence type="ECO:0000313" key="2">
    <source>
        <dbReference type="EMBL" id="OHU76081.1"/>
    </source>
</evidence>
<organism evidence="2 3">
    <name type="scientific">Mycobacteroides chelonae</name>
    <name type="common">Mycobacterium chelonae</name>
    <dbReference type="NCBI Taxonomy" id="1774"/>
    <lineage>
        <taxon>Bacteria</taxon>
        <taxon>Bacillati</taxon>
        <taxon>Actinomycetota</taxon>
        <taxon>Actinomycetes</taxon>
        <taxon>Mycobacteriales</taxon>
        <taxon>Mycobacteriaceae</taxon>
        <taxon>Mycobacteroides</taxon>
    </lineage>
</organism>
<accession>A0A1S1LXK5</accession>
<feature type="compositionally biased region" description="Basic and acidic residues" evidence="1">
    <location>
        <begin position="68"/>
        <end position="91"/>
    </location>
</feature>
<evidence type="ECO:0000256" key="1">
    <source>
        <dbReference type="SAM" id="MobiDB-lite"/>
    </source>
</evidence>
<dbReference type="EMBL" id="MLIS01000004">
    <property type="protein sequence ID" value="OHU76081.1"/>
    <property type="molecule type" value="Genomic_DNA"/>
</dbReference>
<feature type="compositionally biased region" description="Gly residues" evidence="1">
    <location>
        <begin position="57"/>
        <end position="66"/>
    </location>
</feature>
<evidence type="ECO:0000313" key="3">
    <source>
        <dbReference type="Proteomes" id="UP000179441"/>
    </source>
</evidence>
<reference evidence="2 3" key="1">
    <citation type="submission" date="2016-10" db="EMBL/GenBank/DDBJ databases">
        <title>Evaluation of Human, Veterinary and Environmental Mycobacterium chelonae Isolates by Core Genome Phylogenomic Analysis, Targeted Gene Comparison, and Anti-microbial Susceptibility Patterns: A Tale of Mistaken Identities.</title>
        <authorList>
            <person name="Fogelson S.B."/>
            <person name="Camus A.C."/>
            <person name="Lorenz W."/>
            <person name="Vasireddy R."/>
            <person name="Vasireddy S."/>
            <person name="Smith T."/>
            <person name="Brown-Elliott B.A."/>
            <person name="Wallace R.J.Jr."/>
            <person name="Hasan N.A."/>
            <person name="Reischl U."/>
            <person name="Sanchez S."/>
        </authorList>
    </citation>
    <scope>NUCLEOTIDE SEQUENCE [LARGE SCALE GENOMIC DNA]</scope>
    <source>
        <strain evidence="2 3">15518</strain>
    </source>
</reference>
<feature type="region of interest" description="Disordered" evidence="1">
    <location>
        <begin position="48"/>
        <end position="103"/>
    </location>
</feature>
<protein>
    <submittedName>
        <fullName evidence="2">Uncharacterized protein</fullName>
    </submittedName>
</protein>
<dbReference type="AlphaFoldDB" id="A0A1S1LXK5"/>
<proteinExistence type="predicted"/>
<sequence>MSNMDPSTFLQPLQEMGSKVGELPQQLGQAVMSGAQPAMQVMQGMASQLGQPANGLPGAGSPGGGNKVELDPEKAHATTSRAEADTAEHLAKSSTVKPVAGHAPTDASVVAVATKYQAFKTAAKTQLAKSSESTAASRRIGTSIIEAADETAAGEQSGVRGGLI</sequence>
<dbReference type="Proteomes" id="UP000179441">
    <property type="component" value="Unassembled WGS sequence"/>
</dbReference>
<keyword evidence="3" id="KW-1185">Reference proteome</keyword>
<name>A0A1S1LXK5_MYCCH</name>
<gene>
    <name evidence="2" type="ORF">BKG84_24620</name>
</gene>